<feature type="domain" description="Ion transport" evidence="6">
    <location>
        <begin position="11"/>
        <end position="234"/>
    </location>
</feature>
<organism evidence="7 8">
    <name type="scientific">Ilyodon furcidens</name>
    <name type="common">goldbreast splitfin</name>
    <dbReference type="NCBI Taxonomy" id="33524"/>
    <lineage>
        <taxon>Eukaryota</taxon>
        <taxon>Metazoa</taxon>
        <taxon>Chordata</taxon>
        <taxon>Craniata</taxon>
        <taxon>Vertebrata</taxon>
        <taxon>Euteleostomi</taxon>
        <taxon>Actinopterygii</taxon>
        <taxon>Neopterygii</taxon>
        <taxon>Teleostei</taxon>
        <taxon>Neoteleostei</taxon>
        <taxon>Acanthomorphata</taxon>
        <taxon>Ovalentaria</taxon>
        <taxon>Atherinomorphae</taxon>
        <taxon>Cyprinodontiformes</taxon>
        <taxon>Goodeidae</taxon>
        <taxon>Ilyodon</taxon>
    </lineage>
</organism>
<evidence type="ECO:0000313" key="8">
    <source>
        <dbReference type="Proteomes" id="UP001482620"/>
    </source>
</evidence>
<name>A0ABV0U731_9TELE</name>
<evidence type="ECO:0000256" key="3">
    <source>
        <dbReference type="ARBA" id="ARBA00022989"/>
    </source>
</evidence>
<feature type="transmembrane region" description="Helical" evidence="5">
    <location>
        <begin position="84"/>
        <end position="101"/>
    </location>
</feature>
<evidence type="ECO:0000256" key="2">
    <source>
        <dbReference type="ARBA" id="ARBA00022692"/>
    </source>
</evidence>
<evidence type="ECO:0000256" key="5">
    <source>
        <dbReference type="SAM" id="Phobius"/>
    </source>
</evidence>
<dbReference type="Pfam" id="PF00520">
    <property type="entry name" value="Ion_trans"/>
    <property type="match status" value="1"/>
</dbReference>
<dbReference type="Gene3D" id="1.20.120.350">
    <property type="entry name" value="Voltage-gated potassium channels. Chain C"/>
    <property type="match status" value="1"/>
</dbReference>
<comment type="subcellular location">
    <subcellularLocation>
        <location evidence="1">Membrane</location>
        <topology evidence="1">Multi-pass membrane protein</topology>
    </subcellularLocation>
</comment>
<feature type="transmembrane region" description="Helical" evidence="5">
    <location>
        <begin position="146"/>
        <end position="172"/>
    </location>
</feature>
<dbReference type="Gene3D" id="1.10.287.70">
    <property type="match status" value="1"/>
</dbReference>
<dbReference type="SUPFAM" id="SSF81324">
    <property type="entry name" value="Voltage-gated potassium channels"/>
    <property type="match status" value="1"/>
</dbReference>
<dbReference type="InterPro" id="IPR043203">
    <property type="entry name" value="VGCC_Ca_Na"/>
</dbReference>
<evidence type="ECO:0000313" key="7">
    <source>
        <dbReference type="EMBL" id="MEQ2240335.1"/>
    </source>
</evidence>
<protein>
    <recommendedName>
        <fullName evidence="6">Ion transport domain-containing protein</fullName>
    </recommendedName>
</protein>
<keyword evidence="2 5" id="KW-0812">Transmembrane</keyword>
<dbReference type="PANTHER" id="PTHR10037:SF230">
    <property type="entry name" value="CA[2+]-CHANNEL PROTEIN ALPHA[[1]] SUBUNIT T, ISOFORM F"/>
    <property type="match status" value="1"/>
</dbReference>
<feature type="transmembrane region" description="Helical" evidence="5">
    <location>
        <begin position="203"/>
        <end position="225"/>
    </location>
</feature>
<sequence>FRQFCKNLISHKNFEVAILICIIINCITIALERPAIQPGSLERRILDRSSHFFCFVFLVEMLLKVTVLGLVFGKESYCRSLWNIMAGFLVVTYGVDILLVTPGKRSSLGILNIPHVLRPLRMVERTPKLRLTVEALFRSVKPMGNIIVICGIFFFFYSIVGVQAIISVFVMYSMDGWVNLMYDGLDAVGVDQQPVANYNLWMLLYFISFILMSFILLDMFIGVMVETFHKCQLEQRKANDPESEQQNETEELTYFHHYSPLRLKIHSICTNEALEYFMNAVILLNVLMMGAEHYENPGVTHTHTHWAERLVCCSSWWEI</sequence>
<dbReference type="Proteomes" id="UP001482620">
    <property type="component" value="Unassembled WGS sequence"/>
</dbReference>
<evidence type="ECO:0000256" key="1">
    <source>
        <dbReference type="ARBA" id="ARBA00004141"/>
    </source>
</evidence>
<dbReference type="InterPro" id="IPR005821">
    <property type="entry name" value="Ion_trans_dom"/>
</dbReference>
<evidence type="ECO:0000256" key="4">
    <source>
        <dbReference type="ARBA" id="ARBA00023136"/>
    </source>
</evidence>
<dbReference type="PANTHER" id="PTHR10037">
    <property type="entry name" value="VOLTAGE-GATED CATION CHANNEL CALCIUM AND SODIUM"/>
    <property type="match status" value="1"/>
</dbReference>
<keyword evidence="4 5" id="KW-0472">Membrane</keyword>
<evidence type="ECO:0000259" key="6">
    <source>
        <dbReference type="Pfam" id="PF00520"/>
    </source>
</evidence>
<feature type="non-terminal residue" evidence="7">
    <location>
        <position position="1"/>
    </location>
</feature>
<dbReference type="EMBL" id="JAHRIQ010059057">
    <property type="protein sequence ID" value="MEQ2240335.1"/>
    <property type="molecule type" value="Genomic_DNA"/>
</dbReference>
<gene>
    <name evidence="7" type="ORF">ILYODFUR_013740</name>
</gene>
<comment type="caution">
    <text evidence="7">The sequence shown here is derived from an EMBL/GenBank/DDBJ whole genome shotgun (WGS) entry which is preliminary data.</text>
</comment>
<dbReference type="InterPro" id="IPR027359">
    <property type="entry name" value="Volt_channel_dom_sf"/>
</dbReference>
<feature type="transmembrane region" description="Helical" evidence="5">
    <location>
        <begin position="52"/>
        <end position="72"/>
    </location>
</feature>
<feature type="transmembrane region" description="Helical" evidence="5">
    <location>
        <begin position="14"/>
        <end position="31"/>
    </location>
</feature>
<keyword evidence="8" id="KW-1185">Reference proteome</keyword>
<proteinExistence type="predicted"/>
<accession>A0ABV0U731</accession>
<reference evidence="7 8" key="1">
    <citation type="submission" date="2021-06" db="EMBL/GenBank/DDBJ databases">
        <authorList>
            <person name="Palmer J.M."/>
        </authorList>
    </citation>
    <scope>NUCLEOTIDE SEQUENCE [LARGE SCALE GENOMIC DNA]</scope>
    <source>
        <strain evidence="8">if_2019</strain>
        <tissue evidence="7">Muscle</tissue>
    </source>
</reference>
<keyword evidence="3 5" id="KW-1133">Transmembrane helix</keyword>